<dbReference type="EC" id="3.1.26.5" evidence="6 7"/>
<sequence length="125" mass="13382">MLPSQHRLRRSQDFDDVVRGGARSGARRLVVHLSTTPPDDGSAPPRAGLVVSKAVGGAVERTLVKRRLRGLLAERLGGLEQGDRVVVRALPAAHRATSAELGSDLDAALAGARRRANRPGRRSQR</sequence>
<comment type="similarity">
    <text evidence="6">Belongs to the RnpA family.</text>
</comment>
<dbReference type="InterPro" id="IPR000100">
    <property type="entry name" value="RNase_P"/>
</dbReference>
<keyword evidence="3 6" id="KW-0255">Endonuclease</keyword>
<dbReference type="EMBL" id="JBHSGF010000003">
    <property type="protein sequence ID" value="MFC4554794.1"/>
    <property type="molecule type" value="Genomic_DNA"/>
</dbReference>
<dbReference type="HAMAP" id="MF_00227">
    <property type="entry name" value="RNase_P"/>
    <property type="match status" value="1"/>
</dbReference>
<evidence type="ECO:0000256" key="3">
    <source>
        <dbReference type="ARBA" id="ARBA00022759"/>
    </source>
</evidence>
<evidence type="ECO:0000256" key="8">
    <source>
        <dbReference type="SAM" id="MobiDB-lite"/>
    </source>
</evidence>
<feature type="compositionally biased region" description="Low complexity" evidence="8">
    <location>
        <begin position="101"/>
        <end position="111"/>
    </location>
</feature>
<feature type="compositionally biased region" description="Basic residues" evidence="8">
    <location>
        <begin position="112"/>
        <end position="125"/>
    </location>
</feature>
<dbReference type="PANTHER" id="PTHR33992">
    <property type="entry name" value="RIBONUCLEASE P PROTEIN COMPONENT"/>
    <property type="match status" value="1"/>
</dbReference>
<evidence type="ECO:0000256" key="7">
    <source>
        <dbReference type="NCBIfam" id="TIGR00188"/>
    </source>
</evidence>
<dbReference type="Pfam" id="PF00825">
    <property type="entry name" value="Ribonuclease_P"/>
    <property type="match status" value="1"/>
</dbReference>
<evidence type="ECO:0000256" key="5">
    <source>
        <dbReference type="ARBA" id="ARBA00022884"/>
    </source>
</evidence>
<evidence type="ECO:0000256" key="6">
    <source>
        <dbReference type="HAMAP-Rule" id="MF_00227"/>
    </source>
</evidence>
<gene>
    <name evidence="6 9" type="primary">rnpA</name>
    <name evidence="9" type="ORF">ACFO3F_05990</name>
</gene>
<evidence type="ECO:0000256" key="1">
    <source>
        <dbReference type="ARBA" id="ARBA00022694"/>
    </source>
</evidence>
<organism evidence="9 10">
    <name type="scientific">Georgenia faecalis</name>
    <dbReference type="NCBI Taxonomy" id="2483799"/>
    <lineage>
        <taxon>Bacteria</taxon>
        <taxon>Bacillati</taxon>
        <taxon>Actinomycetota</taxon>
        <taxon>Actinomycetes</taxon>
        <taxon>Micrococcales</taxon>
        <taxon>Bogoriellaceae</taxon>
        <taxon>Georgenia</taxon>
    </lineage>
</organism>
<protein>
    <recommendedName>
        <fullName evidence="6 7">Ribonuclease P protein component</fullName>
        <shortName evidence="6">RNase P protein</shortName>
        <shortName evidence="6">RNaseP protein</shortName>
        <ecNumber evidence="6 7">3.1.26.5</ecNumber>
    </recommendedName>
    <alternativeName>
        <fullName evidence="6">Protein C5</fullName>
    </alternativeName>
</protein>
<evidence type="ECO:0000256" key="2">
    <source>
        <dbReference type="ARBA" id="ARBA00022722"/>
    </source>
</evidence>
<dbReference type="Proteomes" id="UP001595955">
    <property type="component" value="Unassembled WGS sequence"/>
</dbReference>
<keyword evidence="10" id="KW-1185">Reference proteome</keyword>
<proteinExistence type="inferred from homology"/>
<dbReference type="SUPFAM" id="SSF54211">
    <property type="entry name" value="Ribosomal protein S5 domain 2-like"/>
    <property type="match status" value="1"/>
</dbReference>
<comment type="subunit">
    <text evidence="6">Consists of a catalytic RNA component (M1 or rnpB) and a protein subunit.</text>
</comment>
<dbReference type="NCBIfam" id="TIGR00188">
    <property type="entry name" value="rnpA"/>
    <property type="match status" value="1"/>
</dbReference>
<accession>A0ABV9D9T8</accession>
<name>A0ABV9D9T8_9MICO</name>
<keyword evidence="2 6" id="KW-0540">Nuclease</keyword>
<comment type="function">
    <text evidence="6">RNaseP catalyzes the removal of the 5'-leader sequence from pre-tRNA to produce the mature 5'-terminus. It can also cleave other RNA substrates such as 4.5S RNA. The protein component plays an auxiliary but essential role in vivo by binding to the 5'-leader sequence and broadening the substrate specificity of the ribozyme.</text>
</comment>
<dbReference type="InterPro" id="IPR020568">
    <property type="entry name" value="Ribosomal_Su5_D2-typ_SF"/>
</dbReference>
<comment type="caution">
    <text evidence="9">The sequence shown here is derived from an EMBL/GenBank/DDBJ whole genome shotgun (WGS) entry which is preliminary data.</text>
</comment>
<evidence type="ECO:0000256" key="4">
    <source>
        <dbReference type="ARBA" id="ARBA00022801"/>
    </source>
</evidence>
<comment type="catalytic activity">
    <reaction evidence="6">
        <text>Endonucleolytic cleavage of RNA, removing 5'-extranucleotides from tRNA precursor.</text>
        <dbReference type="EC" id="3.1.26.5"/>
    </reaction>
</comment>
<feature type="region of interest" description="Disordered" evidence="8">
    <location>
        <begin position="101"/>
        <end position="125"/>
    </location>
</feature>
<keyword evidence="5 6" id="KW-0694">RNA-binding</keyword>
<dbReference type="RefSeq" id="WP_122825336.1">
    <property type="nucleotide sequence ID" value="NZ_CP033325.1"/>
</dbReference>
<dbReference type="Gene3D" id="3.30.230.10">
    <property type="match status" value="1"/>
</dbReference>
<reference evidence="10" key="1">
    <citation type="journal article" date="2019" name="Int. J. Syst. Evol. Microbiol.">
        <title>The Global Catalogue of Microorganisms (GCM) 10K type strain sequencing project: providing services to taxonomists for standard genome sequencing and annotation.</title>
        <authorList>
            <consortium name="The Broad Institute Genomics Platform"/>
            <consortium name="The Broad Institute Genome Sequencing Center for Infectious Disease"/>
            <person name="Wu L."/>
            <person name="Ma J."/>
        </authorList>
    </citation>
    <scope>NUCLEOTIDE SEQUENCE [LARGE SCALE GENOMIC DNA]</scope>
    <source>
        <strain evidence="10">JCM 3369</strain>
    </source>
</reference>
<dbReference type="PANTHER" id="PTHR33992:SF1">
    <property type="entry name" value="RIBONUCLEASE P PROTEIN COMPONENT"/>
    <property type="match status" value="1"/>
</dbReference>
<dbReference type="InterPro" id="IPR014721">
    <property type="entry name" value="Ribsml_uS5_D2-typ_fold_subgr"/>
</dbReference>
<evidence type="ECO:0000313" key="9">
    <source>
        <dbReference type="EMBL" id="MFC4554794.1"/>
    </source>
</evidence>
<keyword evidence="1 6" id="KW-0819">tRNA processing</keyword>
<keyword evidence="4 6" id="KW-0378">Hydrolase</keyword>
<evidence type="ECO:0000313" key="10">
    <source>
        <dbReference type="Proteomes" id="UP001595955"/>
    </source>
</evidence>
<dbReference type="GO" id="GO:0004526">
    <property type="term" value="F:ribonuclease P activity"/>
    <property type="evidence" value="ECO:0007669"/>
    <property type="project" value="UniProtKB-EC"/>
</dbReference>